<dbReference type="RefSeq" id="WP_066445308.1">
    <property type="nucleotide sequence ID" value="NZ_CAUWFI010000001.1"/>
</dbReference>
<reference evidence="6 7" key="1">
    <citation type="submission" date="2019-03" db="EMBL/GenBank/DDBJ databases">
        <title>Genomic Encyclopedia of Type Strains, Phase IV (KMG-IV): sequencing the most valuable type-strain genomes for metagenomic binning, comparative biology and taxonomic classification.</title>
        <authorList>
            <person name="Goeker M."/>
        </authorList>
    </citation>
    <scope>NUCLEOTIDE SEQUENCE [LARGE SCALE GENOMIC DNA]</scope>
    <source>
        <strain evidence="6 7">DSM 29487</strain>
    </source>
</reference>
<protein>
    <recommendedName>
        <fullName evidence="5">Cell division protein SepF</fullName>
    </recommendedName>
</protein>
<dbReference type="InterPro" id="IPR007561">
    <property type="entry name" value="Cell_div_SepF/SepF-rel"/>
</dbReference>
<comment type="subunit">
    <text evidence="5">Homodimer. Interacts with FtsZ.</text>
</comment>
<keyword evidence="1 5" id="KW-0132">Cell division</keyword>
<gene>
    <name evidence="5" type="primary">sepF</name>
    <name evidence="6" type="ORF">EDD60_11023</name>
</gene>
<evidence type="ECO:0000313" key="7">
    <source>
        <dbReference type="Proteomes" id="UP000295515"/>
    </source>
</evidence>
<comment type="subcellular location">
    <subcellularLocation>
        <location evidence="5">Cytoplasm</location>
    </subcellularLocation>
    <text evidence="5">Localizes to the division site, in a FtsZ-dependent manner.</text>
</comment>
<dbReference type="AlphaFoldDB" id="A0A4R3Z5N0"/>
<dbReference type="GO" id="GO:0000917">
    <property type="term" value="P:division septum assembly"/>
    <property type="evidence" value="ECO:0007669"/>
    <property type="project" value="UniProtKB-KW"/>
</dbReference>
<evidence type="ECO:0000256" key="2">
    <source>
        <dbReference type="ARBA" id="ARBA00023210"/>
    </source>
</evidence>
<evidence type="ECO:0000313" key="6">
    <source>
        <dbReference type="EMBL" id="TCV99333.1"/>
    </source>
</evidence>
<keyword evidence="7" id="KW-1185">Reference proteome</keyword>
<dbReference type="Proteomes" id="UP000295515">
    <property type="component" value="Unassembled WGS sequence"/>
</dbReference>
<name>A0A4R3Z5N0_9FIRM</name>
<dbReference type="HAMAP" id="MF_01197">
    <property type="entry name" value="SepF"/>
    <property type="match status" value="1"/>
</dbReference>
<evidence type="ECO:0000256" key="4">
    <source>
        <dbReference type="ARBA" id="ARBA00044936"/>
    </source>
</evidence>
<organism evidence="6 7">
    <name type="scientific">Longibaculum muris</name>
    <dbReference type="NCBI Taxonomy" id="1796628"/>
    <lineage>
        <taxon>Bacteria</taxon>
        <taxon>Bacillati</taxon>
        <taxon>Bacillota</taxon>
        <taxon>Erysipelotrichia</taxon>
        <taxon>Erysipelotrichales</taxon>
        <taxon>Coprobacillaceae</taxon>
        <taxon>Longibaculum</taxon>
    </lineage>
</organism>
<keyword evidence="2 5" id="KW-0717">Septation</keyword>
<proteinExistence type="inferred from homology"/>
<keyword evidence="5" id="KW-0963">Cytoplasm</keyword>
<comment type="caution">
    <text evidence="6">The sequence shown here is derived from an EMBL/GenBank/DDBJ whole genome shotgun (WGS) entry which is preliminary data.</text>
</comment>
<accession>A0A4R3Z5N0</accession>
<dbReference type="GO" id="GO:0043093">
    <property type="term" value="P:FtsZ-dependent cytokinesis"/>
    <property type="evidence" value="ECO:0007669"/>
    <property type="project" value="UniProtKB-UniRule"/>
</dbReference>
<dbReference type="InterPro" id="IPR023052">
    <property type="entry name" value="Cell_div_SepF"/>
</dbReference>
<dbReference type="PANTHER" id="PTHR35798">
    <property type="entry name" value="CELL DIVISION PROTEIN SEPF"/>
    <property type="match status" value="1"/>
</dbReference>
<sequence>MGYGQKVKKWFFEEEDDEDDVYEDVQIDNEEEAVKSTSMFEKAKSTKTSDAVKALSANKDSHLVLFEPRAYSETQEIAIYLKQKRAAVVNLHRLQKEQSKRVIDFLSGVIFAIEGDIQQIGPKIFLCTPKNIGVSGNITMDPTESEE</sequence>
<dbReference type="GeneID" id="98915410"/>
<dbReference type="InterPro" id="IPR038594">
    <property type="entry name" value="SepF-like_sf"/>
</dbReference>
<evidence type="ECO:0000256" key="5">
    <source>
        <dbReference type="HAMAP-Rule" id="MF_01197"/>
    </source>
</evidence>
<comment type="similarity">
    <text evidence="5">Belongs to the SepF family.</text>
</comment>
<dbReference type="Gene3D" id="3.30.110.150">
    <property type="entry name" value="SepF-like protein"/>
    <property type="match status" value="1"/>
</dbReference>
<evidence type="ECO:0000256" key="1">
    <source>
        <dbReference type="ARBA" id="ARBA00022618"/>
    </source>
</evidence>
<dbReference type="PANTHER" id="PTHR35798:SF1">
    <property type="entry name" value="CELL DIVISION PROTEIN SEPF"/>
    <property type="match status" value="1"/>
</dbReference>
<comment type="function">
    <text evidence="4 5">Cell division protein that is part of the divisome complex and is recruited early to the Z-ring. Probably stimulates Z-ring formation, perhaps through the cross-linking of FtsZ protofilaments. Its function overlaps with FtsA.</text>
</comment>
<keyword evidence="3 5" id="KW-0131">Cell cycle</keyword>
<dbReference type="EMBL" id="SMCQ01000010">
    <property type="protein sequence ID" value="TCV99333.1"/>
    <property type="molecule type" value="Genomic_DNA"/>
</dbReference>
<dbReference type="Pfam" id="PF04472">
    <property type="entry name" value="SepF"/>
    <property type="match status" value="1"/>
</dbReference>
<dbReference type="GO" id="GO:0005737">
    <property type="term" value="C:cytoplasm"/>
    <property type="evidence" value="ECO:0007669"/>
    <property type="project" value="UniProtKB-SubCell"/>
</dbReference>
<evidence type="ECO:0000256" key="3">
    <source>
        <dbReference type="ARBA" id="ARBA00023306"/>
    </source>
</evidence>